<dbReference type="RefSeq" id="WP_344328208.1">
    <property type="nucleotide sequence ID" value="NZ_BAAAPY010000007.1"/>
</dbReference>
<dbReference type="InterPro" id="IPR016169">
    <property type="entry name" value="FAD-bd_PCMH_sub2"/>
</dbReference>
<comment type="caution">
    <text evidence="6">The sequence shown here is derived from an EMBL/GenBank/DDBJ whole genome shotgun (WGS) entry which is preliminary data.</text>
</comment>
<dbReference type="SUPFAM" id="SSF56176">
    <property type="entry name" value="FAD-binding/transporter-associated domain-like"/>
    <property type="match status" value="1"/>
</dbReference>
<dbReference type="InterPro" id="IPR016166">
    <property type="entry name" value="FAD-bd_PCMH"/>
</dbReference>
<organism evidence="6 7">
    <name type="scientific">Aeromicrobium halocynthiae</name>
    <dbReference type="NCBI Taxonomy" id="560557"/>
    <lineage>
        <taxon>Bacteria</taxon>
        <taxon>Bacillati</taxon>
        <taxon>Actinomycetota</taxon>
        <taxon>Actinomycetes</taxon>
        <taxon>Propionibacteriales</taxon>
        <taxon>Nocardioidaceae</taxon>
        <taxon>Aeromicrobium</taxon>
    </lineage>
</organism>
<keyword evidence="7" id="KW-1185">Reference proteome</keyword>
<evidence type="ECO:0000313" key="7">
    <source>
        <dbReference type="Proteomes" id="UP001501480"/>
    </source>
</evidence>
<evidence type="ECO:0000256" key="3">
    <source>
        <dbReference type="ARBA" id="ARBA00022827"/>
    </source>
</evidence>
<dbReference type="Gene3D" id="3.30.465.10">
    <property type="match status" value="1"/>
</dbReference>
<evidence type="ECO:0000259" key="5">
    <source>
        <dbReference type="PROSITE" id="PS51387"/>
    </source>
</evidence>
<reference evidence="6 7" key="1">
    <citation type="journal article" date="2019" name="Int. J. Syst. Evol. Microbiol.">
        <title>The Global Catalogue of Microorganisms (GCM) 10K type strain sequencing project: providing services to taxonomists for standard genome sequencing and annotation.</title>
        <authorList>
            <consortium name="The Broad Institute Genomics Platform"/>
            <consortium name="The Broad Institute Genome Sequencing Center for Infectious Disease"/>
            <person name="Wu L."/>
            <person name="Ma J."/>
        </authorList>
    </citation>
    <scope>NUCLEOTIDE SEQUENCE [LARGE SCALE GENOMIC DNA]</scope>
    <source>
        <strain evidence="6 7">JCM 15749</strain>
    </source>
</reference>
<keyword evidence="2" id="KW-0285">Flavoprotein</keyword>
<dbReference type="PROSITE" id="PS51387">
    <property type="entry name" value="FAD_PCMH"/>
    <property type="match status" value="1"/>
</dbReference>
<dbReference type="EMBL" id="BAAAPY010000007">
    <property type="protein sequence ID" value="GAA2080883.1"/>
    <property type="molecule type" value="Genomic_DNA"/>
</dbReference>
<comment type="cofactor">
    <cofactor evidence="1">
        <name>FAD</name>
        <dbReference type="ChEBI" id="CHEBI:57692"/>
    </cofactor>
</comment>
<keyword evidence="4" id="KW-0560">Oxidoreductase</keyword>
<evidence type="ECO:0000256" key="1">
    <source>
        <dbReference type="ARBA" id="ARBA00001974"/>
    </source>
</evidence>
<dbReference type="InterPro" id="IPR004113">
    <property type="entry name" value="FAD-bd_oxidored_4_C"/>
</dbReference>
<evidence type="ECO:0000313" key="6">
    <source>
        <dbReference type="EMBL" id="GAA2080883.1"/>
    </source>
</evidence>
<keyword evidence="3" id="KW-0274">FAD</keyword>
<evidence type="ECO:0000256" key="4">
    <source>
        <dbReference type="ARBA" id="ARBA00023002"/>
    </source>
</evidence>
<dbReference type="InterPro" id="IPR016171">
    <property type="entry name" value="Vanillyl_alc_oxidase_C-sub2"/>
</dbReference>
<dbReference type="Gene3D" id="1.10.45.10">
    <property type="entry name" value="Vanillyl-alcohol Oxidase, Chain A, domain 4"/>
    <property type="match status" value="1"/>
</dbReference>
<evidence type="ECO:0000256" key="2">
    <source>
        <dbReference type="ARBA" id="ARBA00022630"/>
    </source>
</evidence>
<protein>
    <submittedName>
        <fullName evidence="6">FAD-linked oxidase C-terminal domain-containing protein</fullName>
    </submittedName>
</protein>
<dbReference type="Gene3D" id="3.30.70.2740">
    <property type="match status" value="1"/>
</dbReference>
<dbReference type="InterPro" id="IPR006094">
    <property type="entry name" value="Oxid_FAD_bind_N"/>
</dbReference>
<gene>
    <name evidence="6" type="ORF">GCM10009821_21770</name>
</gene>
<dbReference type="Pfam" id="PF02913">
    <property type="entry name" value="FAD-oxidase_C"/>
    <property type="match status" value="1"/>
</dbReference>
<dbReference type="InterPro" id="IPR036318">
    <property type="entry name" value="FAD-bd_PCMH-like_sf"/>
</dbReference>
<dbReference type="SUPFAM" id="SSF55103">
    <property type="entry name" value="FAD-linked oxidases, C-terminal domain"/>
    <property type="match status" value="1"/>
</dbReference>
<dbReference type="PANTHER" id="PTHR42934:SF2">
    <property type="entry name" value="GLYCOLATE OXIDASE SUBUNIT GLCD"/>
    <property type="match status" value="1"/>
</dbReference>
<dbReference type="InterPro" id="IPR016164">
    <property type="entry name" value="FAD-linked_Oxase-like_C"/>
</dbReference>
<dbReference type="PANTHER" id="PTHR42934">
    <property type="entry name" value="GLYCOLATE OXIDASE SUBUNIT GLCD"/>
    <property type="match status" value="1"/>
</dbReference>
<dbReference type="Proteomes" id="UP001501480">
    <property type="component" value="Unassembled WGS sequence"/>
</dbReference>
<accession>A0ABN2W3Q5</accession>
<dbReference type="InterPro" id="IPR051914">
    <property type="entry name" value="FAD-linked_OxidoTrans_Type4"/>
</dbReference>
<name>A0ABN2W3Q5_9ACTN</name>
<sequence length="447" mass="45735">MTFEELPAAVVQTDSDVVAGFAHDEAQLVDRRLPLAVLSPRSTDEVVACLRAAASAGLAVVTRGAGTGLAGGANAPDGSVVLSTRRLDRIVAIDVEERLAVMQPGVVTADLRSAVADLGLFYPPDPGSVATSTIGGNVATNAGGMCCVKYGVTGDYVLGLEAVLADGRVMRTGRRTVKGVAGYGLTSLLVGSEGTLGVITEITLRLLPAPPPPATVVATFASLTDAGRAVERITGDGTDVSLLELLDATTLAAIDAHTGMGLAAEAMLLVQSDLPDPGPAIDSVQAACEAAGAVDVVVTTDADEGAQLLEARRQALPAMERLGDWLLDDVCVPRRSIVALVEGIAQVADDVGLTIGVFGHAGDGNMHPTIVFDRHDPDSLAAARRAFDAITALALELGGTVTGEHGVGRLKSGWLARELDPVALDVHRTVKAALDPHGRLNPGSVLS</sequence>
<proteinExistence type="predicted"/>
<feature type="domain" description="FAD-binding PCMH-type" evidence="5">
    <location>
        <begin position="30"/>
        <end position="209"/>
    </location>
</feature>
<dbReference type="Pfam" id="PF01565">
    <property type="entry name" value="FAD_binding_4"/>
    <property type="match status" value="1"/>
</dbReference>